<protein>
    <submittedName>
        <fullName evidence="2">NADH dehydrogenase subunit 4L</fullName>
    </submittedName>
</protein>
<keyword evidence="1" id="KW-0472">Membrane</keyword>
<evidence type="ECO:0000313" key="2">
    <source>
        <dbReference type="EMBL" id="QFG71649.1"/>
    </source>
</evidence>
<sequence length="89" mass="10472">MILGLYFFLFGLFLLFLYSVHYVYILLMIELVLLGSFVFLFFSFFGVLGLYMSFVFLLVVVCMGGFSISLLVSISRCYGRDFWFLKFLF</sequence>
<dbReference type="EMBL" id="MH921998">
    <property type="protein sequence ID" value="QFG71649.1"/>
    <property type="molecule type" value="Genomic_DNA"/>
</dbReference>
<keyword evidence="2" id="KW-0496">Mitochondrion</keyword>
<keyword evidence="1" id="KW-1133">Transmembrane helix</keyword>
<keyword evidence="1" id="KW-0812">Transmembrane</keyword>
<geneLocation type="mitochondrion" evidence="2"/>
<organism evidence="2">
    <name type="scientific">Oribatula sp. XFX</name>
    <dbReference type="NCBI Taxonomy" id="2652662"/>
    <lineage>
        <taxon>Eukaryota</taxon>
        <taxon>Metazoa</taxon>
        <taxon>Ecdysozoa</taxon>
        <taxon>Arthropoda</taxon>
        <taxon>Chelicerata</taxon>
        <taxon>Arachnida</taxon>
        <taxon>Acari</taxon>
        <taxon>Acariformes</taxon>
        <taxon>Sarcoptiformes</taxon>
        <taxon>Oribatida</taxon>
        <taxon>Brachypylina</taxon>
        <taxon>Oripodoidea</taxon>
        <taxon>Oribatulidae</taxon>
        <taxon>Oribatula</taxon>
    </lineage>
</organism>
<dbReference type="Gene3D" id="1.10.287.3510">
    <property type="match status" value="1"/>
</dbReference>
<dbReference type="AlphaFoldDB" id="A0A5J6VD05"/>
<proteinExistence type="predicted"/>
<gene>
    <name evidence="2" type="primary">nad4L</name>
</gene>
<evidence type="ECO:0000256" key="1">
    <source>
        <dbReference type="SAM" id="Phobius"/>
    </source>
</evidence>
<feature type="transmembrane region" description="Helical" evidence="1">
    <location>
        <begin position="54"/>
        <end position="74"/>
    </location>
</feature>
<accession>A0A5J6VD05</accession>
<reference evidence="2" key="1">
    <citation type="submission" date="2018-09" db="EMBL/GenBank/DDBJ databases">
        <title>Uncovering the phylogeny of Oribatida (Acari, Sarcoptiformes): new evidence from the organization of mitochondrial genomes.</title>
        <authorList>
            <person name="Xue X.-F."/>
            <person name="Li W.-N."/>
        </authorList>
    </citation>
    <scope>NUCLEOTIDE SEQUENCE</scope>
</reference>
<name>A0A5J6VD05_9ACAR</name>
<feature type="transmembrane region" description="Helical" evidence="1">
    <location>
        <begin position="31"/>
        <end position="48"/>
    </location>
</feature>
<feature type="transmembrane region" description="Helical" evidence="1">
    <location>
        <begin position="6"/>
        <end position="24"/>
    </location>
</feature>